<dbReference type="EMBL" id="JBJKFK010001849">
    <property type="protein sequence ID" value="KAL3312115.1"/>
    <property type="molecule type" value="Genomic_DNA"/>
</dbReference>
<sequence>MYRRWWRENSECASEDDGSNRMEASSVDFDKVQGLYYLLISGVLIGFLLSFLELIYRCIVDAKRKKCTFGQVCKELLARRGRMSKCSSKDSQMDTAPQGEDHSYPSVQNNLTCPMEDMLEPQIFLPAISSIQSPTGCPILYKTEVSGNPMEYAL</sequence>
<keyword evidence="2" id="KW-1133">Transmembrane helix</keyword>
<feature type="region of interest" description="Disordered" evidence="1">
    <location>
        <begin position="87"/>
        <end position="107"/>
    </location>
</feature>
<keyword evidence="4" id="KW-1185">Reference proteome</keyword>
<protein>
    <submittedName>
        <fullName evidence="3">Uncharacterized protein</fullName>
    </submittedName>
</protein>
<evidence type="ECO:0000256" key="2">
    <source>
        <dbReference type="SAM" id="Phobius"/>
    </source>
</evidence>
<accession>A0ABD2PY42</accession>
<organism evidence="3 4">
    <name type="scientific">Cichlidogyrus casuarinus</name>
    <dbReference type="NCBI Taxonomy" id="1844966"/>
    <lineage>
        <taxon>Eukaryota</taxon>
        <taxon>Metazoa</taxon>
        <taxon>Spiralia</taxon>
        <taxon>Lophotrochozoa</taxon>
        <taxon>Platyhelminthes</taxon>
        <taxon>Monogenea</taxon>
        <taxon>Monopisthocotylea</taxon>
        <taxon>Dactylogyridea</taxon>
        <taxon>Ancyrocephalidae</taxon>
        <taxon>Cichlidogyrus</taxon>
    </lineage>
</organism>
<evidence type="ECO:0000313" key="3">
    <source>
        <dbReference type="EMBL" id="KAL3312115.1"/>
    </source>
</evidence>
<name>A0ABD2PY42_9PLAT</name>
<dbReference type="Proteomes" id="UP001626550">
    <property type="component" value="Unassembled WGS sequence"/>
</dbReference>
<proteinExistence type="predicted"/>
<evidence type="ECO:0000256" key="1">
    <source>
        <dbReference type="SAM" id="MobiDB-lite"/>
    </source>
</evidence>
<reference evidence="3 4" key="1">
    <citation type="submission" date="2024-11" db="EMBL/GenBank/DDBJ databases">
        <title>Adaptive evolution of stress response genes in parasites aligns with host niche diversity.</title>
        <authorList>
            <person name="Hahn C."/>
            <person name="Resl P."/>
        </authorList>
    </citation>
    <scope>NUCLEOTIDE SEQUENCE [LARGE SCALE GENOMIC DNA]</scope>
    <source>
        <strain evidence="3">EGGRZ-B1_66</strain>
        <tissue evidence="3">Body</tissue>
    </source>
</reference>
<dbReference type="AlphaFoldDB" id="A0ABD2PY42"/>
<evidence type="ECO:0000313" key="4">
    <source>
        <dbReference type="Proteomes" id="UP001626550"/>
    </source>
</evidence>
<comment type="caution">
    <text evidence="3">The sequence shown here is derived from an EMBL/GenBank/DDBJ whole genome shotgun (WGS) entry which is preliminary data.</text>
</comment>
<keyword evidence="2" id="KW-0812">Transmembrane</keyword>
<gene>
    <name evidence="3" type="ORF">Ciccas_009297</name>
</gene>
<keyword evidence="2" id="KW-0472">Membrane</keyword>
<feature type="transmembrane region" description="Helical" evidence="2">
    <location>
        <begin position="35"/>
        <end position="56"/>
    </location>
</feature>